<dbReference type="EMBL" id="MKQR01000016">
    <property type="protein sequence ID" value="OLR92672.1"/>
    <property type="molecule type" value="Genomic_DNA"/>
</dbReference>
<protein>
    <submittedName>
        <fullName evidence="3">Uncharacterized protein</fullName>
    </submittedName>
</protein>
<feature type="transmembrane region" description="Helical" evidence="2">
    <location>
        <begin position="46"/>
        <end position="68"/>
    </location>
</feature>
<reference evidence="3 4" key="1">
    <citation type="submission" date="2016-10" db="EMBL/GenBank/DDBJ databases">
        <title>The Draft Genome Sequence of Actinokineospora bangkokensis 44EHWT reveals the biosynthetic pathway of antifungal compounds Thailandins with unusual extender unit butylmalonyl-CoA.</title>
        <authorList>
            <person name="Greule A."/>
            <person name="Intra B."/>
            <person name="Flemming S."/>
            <person name="Rommel M.G."/>
            <person name="Panbangred W."/>
            <person name="Bechthold A."/>
        </authorList>
    </citation>
    <scope>NUCLEOTIDE SEQUENCE [LARGE SCALE GENOMIC DNA]</scope>
    <source>
        <strain evidence="3 4">44EHW</strain>
    </source>
</reference>
<accession>A0A1Q9LKW0</accession>
<comment type="caution">
    <text evidence="3">The sequence shown here is derived from an EMBL/GenBank/DDBJ whole genome shotgun (WGS) entry which is preliminary data.</text>
</comment>
<evidence type="ECO:0000313" key="4">
    <source>
        <dbReference type="Proteomes" id="UP000186040"/>
    </source>
</evidence>
<dbReference type="RefSeq" id="WP_075975815.1">
    <property type="nucleotide sequence ID" value="NZ_MKQR01000016.1"/>
</dbReference>
<feature type="transmembrane region" description="Helical" evidence="2">
    <location>
        <begin position="80"/>
        <end position="100"/>
    </location>
</feature>
<organism evidence="3 4">
    <name type="scientific">Actinokineospora bangkokensis</name>
    <dbReference type="NCBI Taxonomy" id="1193682"/>
    <lineage>
        <taxon>Bacteria</taxon>
        <taxon>Bacillati</taxon>
        <taxon>Actinomycetota</taxon>
        <taxon>Actinomycetes</taxon>
        <taxon>Pseudonocardiales</taxon>
        <taxon>Pseudonocardiaceae</taxon>
        <taxon>Actinokineospora</taxon>
    </lineage>
</organism>
<keyword evidence="2" id="KW-0472">Membrane</keyword>
<keyword evidence="2" id="KW-0812">Transmembrane</keyword>
<dbReference type="STRING" id="1193682.BJP25_21835"/>
<sequence length="195" mass="20783">MDDGAYISFLVLGIALVLVDGQIIYRSGLRYLGDSYGDDQASAGSMARLVSVLFHFAVLGLLALISIIDVGGDGLSAVQAVVLKLGIVLVVLAIAHGVTIKVLNRMRDRIDAENLTKKRYADVGTATPPAGQQVAAQDQVVAPNPDVPVRHEPVVTNDPTTPARFKAVQPGDPEIPVPVQEKRGAVERPMMPEKR</sequence>
<proteinExistence type="predicted"/>
<dbReference type="OrthoDB" id="3693726at2"/>
<evidence type="ECO:0000256" key="1">
    <source>
        <dbReference type="SAM" id="MobiDB-lite"/>
    </source>
</evidence>
<evidence type="ECO:0000256" key="2">
    <source>
        <dbReference type="SAM" id="Phobius"/>
    </source>
</evidence>
<name>A0A1Q9LKW0_9PSEU</name>
<gene>
    <name evidence="3" type="ORF">BJP25_21835</name>
</gene>
<feature type="region of interest" description="Disordered" evidence="1">
    <location>
        <begin position="146"/>
        <end position="195"/>
    </location>
</feature>
<feature type="transmembrane region" description="Helical" evidence="2">
    <location>
        <begin position="6"/>
        <end position="25"/>
    </location>
</feature>
<evidence type="ECO:0000313" key="3">
    <source>
        <dbReference type="EMBL" id="OLR92672.1"/>
    </source>
</evidence>
<feature type="compositionally biased region" description="Basic and acidic residues" evidence="1">
    <location>
        <begin position="180"/>
        <end position="195"/>
    </location>
</feature>
<keyword evidence="4" id="KW-1185">Reference proteome</keyword>
<dbReference type="Proteomes" id="UP000186040">
    <property type="component" value="Unassembled WGS sequence"/>
</dbReference>
<keyword evidence="2" id="KW-1133">Transmembrane helix</keyword>
<dbReference type="AlphaFoldDB" id="A0A1Q9LKW0"/>